<proteinExistence type="predicted"/>
<reference evidence="1 2" key="1">
    <citation type="submission" date="2014-03" db="EMBL/GenBank/DDBJ databases">
        <title>Draft Genome Sequences of Four Burkholderia Strains.</title>
        <authorList>
            <person name="Liu X.Y."/>
            <person name="Li C.X."/>
            <person name="Xu J.H."/>
        </authorList>
    </citation>
    <scope>NUCLEOTIDE SEQUENCE [LARGE SCALE GENOMIC DNA]</scope>
    <source>
        <strain evidence="1 2">DSM 50014</strain>
    </source>
</reference>
<protein>
    <submittedName>
        <fullName evidence="1">Uncharacterized protein</fullName>
    </submittedName>
</protein>
<keyword evidence="2" id="KW-1185">Reference proteome</keyword>
<organism evidence="1 2">
    <name type="scientific">Caballeronia glathei</name>
    <dbReference type="NCBI Taxonomy" id="60547"/>
    <lineage>
        <taxon>Bacteria</taxon>
        <taxon>Pseudomonadati</taxon>
        <taxon>Pseudomonadota</taxon>
        <taxon>Betaproteobacteria</taxon>
        <taxon>Burkholderiales</taxon>
        <taxon>Burkholderiaceae</taxon>
        <taxon>Caballeronia</taxon>
    </lineage>
</organism>
<dbReference type="EMBL" id="JFHC01000125">
    <property type="protein sequence ID" value="KDR37906.1"/>
    <property type="molecule type" value="Genomic_DNA"/>
</dbReference>
<dbReference type="Proteomes" id="UP000027466">
    <property type="component" value="Unassembled WGS sequence"/>
</dbReference>
<evidence type="ECO:0000313" key="1">
    <source>
        <dbReference type="EMBL" id="KDR37906.1"/>
    </source>
</evidence>
<evidence type="ECO:0000313" key="2">
    <source>
        <dbReference type="Proteomes" id="UP000027466"/>
    </source>
</evidence>
<accession>A0A069PKQ8</accession>
<comment type="caution">
    <text evidence="1">The sequence shown here is derived from an EMBL/GenBank/DDBJ whole genome shotgun (WGS) entry which is preliminary data.</text>
</comment>
<name>A0A069PKQ8_9BURK</name>
<sequence length="63" mass="7485">MDLFLMLNDEGTMRMKRIQHDNGSQQEHRHGYPDRKLFCQPNYSRVPMVEKRFLVTNCVAGML</sequence>
<dbReference type="AlphaFoldDB" id="A0A069PKQ8"/>
<gene>
    <name evidence="1" type="ORF">BG61_05795</name>
</gene>